<reference evidence="1" key="1">
    <citation type="submission" date="2013-11" db="EMBL/GenBank/DDBJ databases">
        <title>Microbial diversity, functional groups and degradation webs in Northern and Southern Mediterranean and Red Sea marine crude oil polluted sites.</title>
        <authorList>
            <person name="Daffonchio D."/>
            <person name="Mapelli F."/>
            <person name="Ferrer M."/>
            <person name="Richter M."/>
            <person name="Cherif A."/>
            <person name="Malkawi H.I."/>
            <person name="Yakimov M.M."/>
            <person name="Abdel-Fattah Y.R."/>
            <person name="Blaghen M."/>
            <person name="Golyshin P.N."/>
            <person name="Kalogerakis N."/>
            <person name="Boon N."/>
            <person name="Magagnini M."/>
            <person name="Fava F."/>
        </authorList>
    </citation>
    <scope>NUCLEOTIDE SEQUENCE</scope>
</reference>
<proteinExistence type="predicted"/>
<comment type="caution">
    <text evidence="1">The sequence shown here is derived from an EMBL/GenBank/DDBJ whole genome shotgun (WGS) entry which is preliminary data.</text>
</comment>
<sequence length="70" mass="7749">MMTMKFTTEITAKTVIPTRIDPPATKSAKPLMTWPAASLPFCPSVRIRRVEDTFSDSRMTRLTSSSTGKA</sequence>
<name>A0A1B6NSY7_9ZZZZ</name>
<protein>
    <submittedName>
        <fullName evidence="1">Uncharacterized protein</fullName>
    </submittedName>
</protein>
<gene>
    <name evidence="1" type="ORF">MGSAQ_001904</name>
</gene>
<dbReference type="AlphaFoldDB" id="A0A1B6NSY7"/>
<evidence type="ECO:0000313" key="1">
    <source>
        <dbReference type="EMBL" id="KTF06600.1"/>
    </source>
</evidence>
<accession>A0A1B6NSY7</accession>
<dbReference type="EMBL" id="AYSL01001052">
    <property type="protein sequence ID" value="KTF06600.1"/>
    <property type="molecule type" value="Genomic_DNA"/>
</dbReference>
<dbReference type="AntiFam" id="ANF00104">
    <property type="entry name" value="Shadow ORF (opposite FlhA)"/>
</dbReference>
<organism evidence="1">
    <name type="scientific">marine sediment metagenome</name>
    <dbReference type="NCBI Taxonomy" id="412755"/>
    <lineage>
        <taxon>unclassified sequences</taxon>
        <taxon>metagenomes</taxon>
        <taxon>ecological metagenomes</taxon>
    </lineage>
</organism>